<dbReference type="SUPFAM" id="SSF52317">
    <property type="entry name" value="Class I glutamine amidotransferase-like"/>
    <property type="match status" value="1"/>
</dbReference>
<dbReference type="InterPro" id="IPR002818">
    <property type="entry name" value="DJ-1/PfpI"/>
</dbReference>
<feature type="domain" description="DJ-1/PfpI" evidence="1">
    <location>
        <begin position="2"/>
        <end position="167"/>
    </location>
</feature>
<dbReference type="EMBL" id="BAAACI010000001">
    <property type="protein sequence ID" value="GAA0765563.1"/>
    <property type="molecule type" value="Genomic_DNA"/>
</dbReference>
<keyword evidence="3" id="KW-1185">Reference proteome</keyword>
<gene>
    <name evidence="2" type="ORF">GCM10008908_02270</name>
</gene>
<dbReference type="Gene3D" id="3.40.50.880">
    <property type="match status" value="1"/>
</dbReference>
<evidence type="ECO:0000313" key="3">
    <source>
        <dbReference type="Proteomes" id="UP001501047"/>
    </source>
</evidence>
<comment type="caution">
    <text evidence="2">The sequence shown here is derived from an EMBL/GenBank/DDBJ whole genome shotgun (WGS) entry which is preliminary data.</text>
</comment>
<dbReference type="InterPro" id="IPR052158">
    <property type="entry name" value="INH-QAR"/>
</dbReference>
<dbReference type="InterPro" id="IPR029062">
    <property type="entry name" value="Class_I_gatase-like"/>
</dbReference>
<dbReference type="Pfam" id="PF01965">
    <property type="entry name" value="DJ-1_PfpI"/>
    <property type="match status" value="1"/>
</dbReference>
<dbReference type="RefSeq" id="WP_343822849.1">
    <property type="nucleotide sequence ID" value="NZ_BAAACI010000001.1"/>
</dbReference>
<dbReference type="PANTHER" id="PTHR43130">
    <property type="entry name" value="ARAC-FAMILY TRANSCRIPTIONAL REGULATOR"/>
    <property type="match status" value="1"/>
</dbReference>
<protein>
    <submittedName>
        <fullName evidence="2">DJ-1/PfpI family protein</fullName>
    </submittedName>
</protein>
<accession>A0ABP3VU10</accession>
<evidence type="ECO:0000313" key="2">
    <source>
        <dbReference type="EMBL" id="GAA0765563.1"/>
    </source>
</evidence>
<proteinExistence type="predicted"/>
<reference evidence="3" key="1">
    <citation type="journal article" date="2019" name="Int. J. Syst. Evol. Microbiol.">
        <title>The Global Catalogue of Microorganisms (GCM) 10K type strain sequencing project: providing services to taxonomists for standard genome sequencing and annotation.</title>
        <authorList>
            <consortium name="The Broad Institute Genomics Platform"/>
            <consortium name="The Broad Institute Genome Sequencing Center for Infectious Disease"/>
            <person name="Wu L."/>
            <person name="Ma J."/>
        </authorList>
    </citation>
    <scope>NUCLEOTIDE SEQUENCE [LARGE SCALE GENOMIC DNA]</scope>
    <source>
        <strain evidence="3">JCM 1417</strain>
    </source>
</reference>
<dbReference type="PANTHER" id="PTHR43130:SF3">
    <property type="entry name" value="HTH-TYPE TRANSCRIPTIONAL REGULATOR RV1931C"/>
    <property type="match status" value="1"/>
</dbReference>
<sequence>MKKAAIMIFPQFCMQEISCLTELFKWYNKEIIVFASSLSPINSEDGFTILPHKVFSEFTRDDYDCIILPGIWDFREALNDDKNIEFLKQFCDDKEIIIASISSSPILLGKAGILKNHKFCCGLFEEVMDEYPVVPRENIIRKPLYEDGNLITAIGFAFREFAVAVAKKVGIDCAEDIFAPVTREYSEEELVFHITEEFID</sequence>
<evidence type="ECO:0000259" key="1">
    <source>
        <dbReference type="Pfam" id="PF01965"/>
    </source>
</evidence>
<dbReference type="Proteomes" id="UP001501047">
    <property type="component" value="Unassembled WGS sequence"/>
</dbReference>
<organism evidence="2 3">
    <name type="scientific">Clostridium subterminale</name>
    <dbReference type="NCBI Taxonomy" id="1550"/>
    <lineage>
        <taxon>Bacteria</taxon>
        <taxon>Bacillati</taxon>
        <taxon>Bacillota</taxon>
        <taxon>Clostridia</taxon>
        <taxon>Eubacteriales</taxon>
        <taxon>Clostridiaceae</taxon>
        <taxon>Clostridium</taxon>
    </lineage>
</organism>
<name>A0ABP3VU10_CLOSU</name>